<comment type="caution">
    <text evidence="2">The sequence shown here is derived from an EMBL/GenBank/DDBJ whole genome shotgun (WGS) entry which is preliminary data.</text>
</comment>
<protein>
    <submittedName>
        <fullName evidence="2">Uncharacterized protein</fullName>
    </submittedName>
</protein>
<evidence type="ECO:0000313" key="2">
    <source>
        <dbReference type="EMBL" id="TKX28185.1"/>
    </source>
</evidence>
<accession>A0A4U7BEE0</accession>
<feature type="transmembrane region" description="Helical" evidence="1">
    <location>
        <begin position="155"/>
        <end position="184"/>
    </location>
</feature>
<name>A0A4U7BEE0_9BACT</name>
<organism evidence="2 3">
    <name type="scientific">Campylobacter aviculae</name>
    <dbReference type="NCBI Taxonomy" id="2510190"/>
    <lineage>
        <taxon>Bacteria</taxon>
        <taxon>Pseudomonadati</taxon>
        <taxon>Campylobacterota</taxon>
        <taxon>Epsilonproteobacteria</taxon>
        <taxon>Campylobacterales</taxon>
        <taxon>Campylobacteraceae</taxon>
        <taxon>Campylobacter</taxon>
    </lineage>
</organism>
<dbReference type="EMBL" id="NXMA01000037">
    <property type="protein sequence ID" value="TKX28185.1"/>
    <property type="molecule type" value="Genomic_DNA"/>
</dbReference>
<feature type="transmembrane region" description="Helical" evidence="1">
    <location>
        <begin position="79"/>
        <end position="101"/>
    </location>
</feature>
<dbReference type="RefSeq" id="WP_137623003.1">
    <property type="nucleotide sequence ID" value="NZ_NXMA01000037.1"/>
</dbReference>
<feature type="transmembrane region" description="Helical" evidence="1">
    <location>
        <begin position="41"/>
        <end position="67"/>
    </location>
</feature>
<evidence type="ECO:0000256" key="1">
    <source>
        <dbReference type="SAM" id="Phobius"/>
    </source>
</evidence>
<dbReference type="AlphaFoldDB" id="A0A4U7BEE0"/>
<keyword evidence="3" id="KW-1185">Reference proteome</keyword>
<proteinExistence type="predicted"/>
<sequence length="218" mass="25935">MLEEKLSKQCTSLLAGSVGMTFIFLLLFEPLTSSYIAKTGILARIILGFISLFLTFGFTLSLMRSIYLSENEKKKLKKIAIVVFIISFIICFILQLINYSIRDSRLSYFDTIMPFYYVGFGHYILFLIELYYLVLFFSVYVLIFKSKYKYEAYKFNIPFVILFVAFSTYIFYLSFCFDFFALFFEPSDNYNYKIYLKNLEDHERYWNCWFGCEVSTLL</sequence>
<feature type="transmembrane region" description="Helical" evidence="1">
    <location>
        <begin position="12"/>
        <end position="29"/>
    </location>
</feature>
<keyword evidence="1" id="KW-0812">Transmembrane</keyword>
<reference evidence="2 3" key="1">
    <citation type="submission" date="2018-05" db="EMBL/GenBank/DDBJ databases">
        <title>Novel Campyloabacter and Helicobacter Species and Strains.</title>
        <authorList>
            <person name="Mannion A.J."/>
            <person name="Shen Z."/>
            <person name="Fox J.G."/>
        </authorList>
    </citation>
    <scope>NUCLEOTIDE SEQUENCE [LARGE SCALE GENOMIC DNA]</scope>
    <source>
        <strain evidence="3">MIT17-670</strain>
    </source>
</reference>
<gene>
    <name evidence="2" type="ORF">CQA76_08855</name>
</gene>
<keyword evidence="1" id="KW-1133">Transmembrane helix</keyword>
<dbReference type="Proteomes" id="UP000310353">
    <property type="component" value="Unassembled WGS sequence"/>
</dbReference>
<feature type="transmembrane region" description="Helical" evidence="1">
    <location>
        <begin position="121"/>
        <end position="143"/>
    </location>
</feature>
<keyword evidence="1" id="KW-0472">Membrane</keyword>
<evidence type="ECO:0000313" key="3">
    <source>
        <dbReference type="Proteomes" id="UP000310353"/>
    </source>
</evidence>